<evidence type="ECO:0000313" key="2">
    <source>
        <dbReference type="Proteomes" id="UP000070133"/>
    </source>
</evidence>
<dbReference type="EMBL" id="LFZN01000425">
    <property type="protein sequence ID" value="KXS93638.1"/>
    <property type="molecule type" value="Genomic_DNA"/>
</dbReference>
<dbReference type="AlphaFoldDB" id="A0A139GTY1"/>
<protein>
    <submittedName>
        <fullName evidence="1">Uncharacterized protein</fullName>
    </submittedName>
</protein>
<dbReference type="OrthoDB" id="3800738at2759"/>
<gene>
    <name evidence="1" type="ORF">AC578_9089</name>
</gene>
<name>A0A139GTY1_9PEZI</name>
<sequence length="182" mass="20315">MALSAGHRVAHITELLEGILLQLLAMDTKSGTEAHRTTLLSQRTCKAFRDVILGSTRLKQGLFLLPPAAGFPSAHYYNPLFRSKIPGYYGRYIIETSYFSATHAWFFIFAPMSGGLRVEIKPIEGGLSTGKGVSESWRAMYAWNRNFDVREMIVDGEMVELPETALENPTMGELFDFAFAAK</sequence>
<organism evidence="1 2">
    <name type="scientific">Pseudocercospora eumusae</name>
    <dbReference type="NCBI Taxonomy" id="321146"/>
    <lineage>
        <taxon>Eukaryota</taxon>
        <taxon>Fungi</taxon>
        <taxon>Dikarya</taxon>
        <taxon>Ascomycota</taxon>
        <taxon>Pezizomycotina</taxon>
        <taxon>Dothideomycetes</taxon>
        <taxon>Dothideomycetidae</taxon>
        <taxon>Mycosphaerellales</taxon>
        <taxon>Mycosphaerellaceae</taxon>
        <taxon>Pseudocercospora</taxon>
    </lineage>
</organism>
<proteinExistence type="predicted"/>
<reference evidence="1 2" key="1">
    <citation type="submission" date="2015-07" db="EMBL/GenBank/DDBJ databases">
        <title>Comparative genomics of the Sigatoka disease complex on banana suggests a link between parallel evolutionary changes in Pseudocercospora fijiensis and Pseudocercospora eumusae and increased virulence on the banana host.</title>
        <authorList>
            <person name="Chang T.-C."/>
            <person name="Salvucci A."/>
            <person name="Crous P.W."/>
            <person name="Stergiopoulos I."/>
        </authorList>
    </citation>
    <scope>NUCLEOTIDE SEQUENCE [LARGE SCALE GENOMIC DNA]</scope>
    <source>
        <strain evidence="1 2">CBS 114824</strain>
    </source>
</reference>
<keyword evidence="2" id="KW-1185">Reference proteome</keyword>
<accession>A0A139GTY1</accession>
<comment type="caution">
    <text evidence="1">The sequence shown here is derived from an EMBL/GenBank/DDBJ whole genome shotgun (WGS) entry which is preliminary data.</text>
</comment>
<dbReference type="Proteomes" id="UP000070133">
    <property type="component" value="Unassembled WGS sequence"/>
</dbReference>
<evidence type="ECO:0000313" key="1">
    <source>
        <dbReference type="EMBL" id="KXS93638.1"/>
    </source>
</evidence>